<evidence type="ECO:0000256" key="5">
    <source>
        <dbReference type="SAM" id="MobiDB-lite"/>
    </source>
</evidence>
<evidence type="ECO:0000313" key="7">
    <source>
        <dbReference type="EMBL" id="ADB34806.1"/>
    </source>
</evidence>
<dbReference type="GO" id="GO:0016301">
    <property type="term" value="F:kinase activity"/>
    <property type="evidence" value="ECO:0007669"/>
    <property type="project" value="UniProtKB-KW"/>
</dbReference>
<dbReference type="eggNOG" id="COG2203">
    <property type="taxonomic scope" value="Bacteria"/>
</dbReference>
<reference evidence="8" key="1">
    <citation type="submission" date="2009-09" db="EMBL/GenBank/DDBJ databases">
        <title>The complete genome of Kribbella flavida DSM 17836.</title>
        <authorList>
            <consortium name="US DOE Joint Genome Institute (JGI-PGF)"/>
            <person name="Lucas S."/>
            <person name="Copeland A."/>
            <person name="Lapidus A."/>
            <person name="Glavina del Rio T."/>
            <person name="Dalin E."/>
            <person name="Tice H."/>
            <person name="Bruce D."/>
            <person name="Goodwin L."/>
            <person name="Pitluck S."/>
            <person name="Kyrpides N."/>
            <person name="Mavromatis K."/>
            <person name="Ivanova N."/>
            <person name="Saunders E."/>
            <person name="Brettin T."/>
            <person name="Detter J.C."/>
            <person name="Han C."/>
            <person name="Larimer F."/>
            <person name="Land M."/>
            <person name="Hauser L."/>
            <person name="Markowitz V."/>
            <person name="Cheng J.-F."/>
            <person name="Hugenholtz P."/>
            <person name="Woyke T."/>
            <person name="Wu D."/>
            <person name="Pukall R."/>
            <person name="Klenk H.-P."/>
            <person name="Eisen J.A."/>
        </authorList>
    </citation>
    <scope>NUCLEOTIDE SEQUENCE [LARGE SCALE GENOMIC DNA]</scope>
    <source>
        <strain evidence="8">DSM 17836 / JCM 10339 / NBRC 14399</strain>
    </source>
</reference>
<feature type="compositionally biased region" description="Gly residues" evidence="5">
    <location>
        <begin position="247"/>
        <end position="257"/>
    </location>
</feature>
<dbReference type="STRING" id="479435.Kfla_5802"/>
<feature type="region of interest" description="Disordered" evidence="5">
    <location>
        <begin position="236"/>
        <end position="257"/>
    </location>
</feature>
<evidence type="ECO:0000256" key="4">
    <source>
        <dbReference type="ARBA" id="ARBA00023163"/>
    </source>
</evidence>
<dbReference type="RefSeq" id="WP_012923360.1">
    <property type="nucleotide sequence ID" value="NC_013729.1"/>
</dbReference>
<keyword evidence="2" id="KW-0418">Kinase</keyword>
<accession>D2PQA4</accession>
<dbReference type="InterPro" id="IPR003018">
    <property type="entry name" value="GAF"/>
</dbReference>
<evidence type="ECO:0000256" key="2">
    <source>
        <dbReference type="ARBA" id="ARBA00022777"/>
    </source>
</evidence>
<dbReference type="InterPro" id="IPR029016">
    <property type="entry name" value="GAF-like_dom_sf"/>
</dbReference>
<name>D2PQA4_KRIFD</name>
<dbReference type="SMART" id="SM01012">
    <property type="entry name" value="ANTAR"/>
    <property type="match status" value="1"/>
</dbReference>
<dbReference type="AlphaFoldDB" id="D2PQA4"/>
<dbReference type="SUPFAM" id="SSF52172">
    <property type="entry name" value="CheY-like"/>
    <property type="match status" value="1"/>
</dbReference>
<dbReference type="Pfam" id="PF13185">
    <property type="entry name" value="GAF_2"/>
    <property type="match status" value="1"/>
</dbReference>
<dbReference type="EMBL" id="CP001736">
    <property type="protein sequence ID" value="ADB34806.1"/>
    <property type="molecule type" value="Genomic_DNA"/>
</dbReference>
<dbReference type="SUPFAM" id="SSF55781">
    <property type="entry name" value="GAF domain-like"/>
    <property type="match status" value="1"/>
</dbReference>
<dbReference type="InterPro" id="IPR011006">
    <property type="entry name" value="CheY-like_superfamily"/>
</dbReference>
<dbReference type="SMART" id="SM00065">
    <property type="entry name" value="GAF"/>
    <property type="match status" value="1"/>
</dbReference>
<dbReference type="Gene3D" id="3.30.450.40">
    <property type="match status" value="1"/>
</dbReference>
<dbReference type="HOGENOM" id="CLU_074354_0_2_11"/>
<protein>
    <recommendedName>
        <fullName evidence="6">ANTAR domain-containing protein</fullName>
    </recommendedName>
</protein>
<sequence>MAAERTDPADPTAVGALTTLLLSTSTIEQLLVEVARLAADVVVPPASCGVTSSYDGRHRSIATSDPRAALVDEGQYADDDGPCLEAMRRQRVVVVEDQLSEVRWPAYSGRAVKLGVRCSVSYPLVVQGQGVGALNLYGYDGPAGFSEQDRERIRIFAAQAAATLGVAIRFARQAEVAEQLEHALTSRSVIDQAIGVLMGQQHCDAETAFALLRTHSQNNNLKLRDVARGIIVQMTGHPPDAGHQFHGRGGGEPLSGH</sequence>
<keyword evidence="3" id="KW-0805">Transcription regulation</keyword>
<dbReference type="InterPro" id="IPR012074">
    <property type="entry name" value="GAF_ANTAR"/>
</dbReference>
<dbReference type="Proteomes" id="UP000007967">
    <property type="component" value="Chromosome"/>
</dbReference>
<dbReference type="OrthoDB" id="7466251at2"/>
<dbReference type="InterPro" id="IPR005561">
    <property type="entry name" value="ANTAR"/>
</dbReference>
<dbReference type="Gene3D" id="1.10.10.10">
    <property type="entry name" value="Winged helix-like DNA-binding domain superfamily/Winged helix DNA-binding domain"/>
    <property type="match status" value="1"/>
</dbReference>
<reference evidence="7 8" key="2">
    <citation type="journal article" date="2010" name="Stand. Genomic Sci.">
        <title>Complete genome sequence of Kribbella flavida type strain (IFO 14399).</title>
        <authorList>
            <person name="Pukall R."/>
            <person name="Lapidus A."/>
            <person name="Glavina Del Rio T."/>
            <person name="Copeland A."/>
            <person name="Tice H."/>
            <person name="Cheng J.-F."/>
            <person name="Lucas S."/>
            <person name="Chen F."/>
            <person name="Nolan M."/>
            <person name="LaButti K."/>
            <person name="Pati A."/>
            <person name="Ivanova N."/>
            <person name="Mavrommatis K."/>
            <person name="Mikhailova N."/>
            <person name="Pitluck S."/>
            <person name="Bruce D."/>
            <person name="Goodwin L."/>
            <person name="Land M."/>
            <person name="Hauser L."/>
            <person name="Chang Y.-J."/>
            <person name="Jeffries C.D."/>
            <person name="Chen A."/>
            <person name="Palaniappan K."/>
            <person name="Chain P."/>
            <person name="Rohde M."/>
            <person name="Goeker M."/>
            <person name="Bristow J."/>
            <person name="Eisen J.A."/>
            <person name="Markowitz V."/>
            <person name="Hugenholtz P."/>
            <person name="Kyrpides N.C."/>
            <person name="Klenk H.-P."/>
            <person name="Brettin T."/>
        </authorList>
    </citation>
    <scope>NUCLEOTIDE SEQUENCE [LARGE SCALE GENOMIC DNA]</scope>
    <source>
        <strain evidence="8">DSM 17836 / JCM 10339 / NBRC 14399</strain>
    </source>
</reference>
<dbReference type="InterPro" id="IPR036388">
    <property type="entry name" value="WH-like_DNA-bd_sf"/>
</dbReference>
<dbReference type="PROSITE" id="PS50921">
    <property type="entry name" value="ANTAR"/>
    <property type="match status" value="1"/>
</dbReference>
<dbReference type="Pfam" id="PF03861">
    <property type="entry name" value="ANTAR"/>
    <property type="match status" value="1"/>
</dbReference>
<keyword evidence="1" id="KW-0808">Transferase</keyword>
<dbReference type="GO" id="GO:0003723">
    <property type="term" value="F:RNA binding"/>
    <property type="evidence" value="ECO:0007669"/>
    <property type="project" value="InterPro"/>
</dbReference>
<dbReference type="PIRSF" id="PIRSF036625">
    <property type="entry name" value="GAF_ANTAR"/>
    <property type="match status" value="1"/>
</dbReference>
<proteinExistence type="predicted"/>
<feature type="domain" description="ANTAR" evidence="6">
    <location>
        <begin position="170"/>
        <end position="231"/>
    </location>
</feature>
<keyword evidence="8" id="KW-1185">Reference proteome</keyword>
<dbReference type="KEGG" id="kfl:Kfla_5802"/>
<evidence type="ECO:0000256" key="3">
    <source>
        <dbReference type="ARBA" id="ARBA00023015"/>
    </source>
</evidence>
<evidence type="ECO:0000259" key="6">
    <source>
        <dbReference type="PROSITE" id="PS50921"/>
    </source>
</evidence>
<evidence type="ECO:0000256" key="1">
    <source>
        <dbReference type="ARBA" id="ARBA00022679"/>
    </source>
</evidence>
<gene>
    <name evidence="7" type="ordered locus">Kfla_5802</name>
</gene>
<evidence type="ECO:0000313" key="8">
    <source>
        <dbReference type="Proteomes" id="UP000007967"/>
    </source>
</evidence>
<keyword evidence="4" id="KW-0804">Transcription</keyword>
<organism evidence="7 8">
    <name type="scientific">Kribbella flavida (strain DSM 17836 / JCM 10339 / NBRC 14399)</name>
    <dbReference type="NCBI Taxonomy" id="479435"/>
    <lineage>
        <taxon>Bacteria</taxon>
        <taxon>Bacillati</taxon>
        <taxon>Actinomycetota</taxon>
        <taxon>Actinomycetes</taxon>
        <taxon>Propionibacteriales</taxon>
        <taxon>Kribbellaceae</taxon>
        <taxon>Kribbella</taxon>
    </lineage>
</organism>